<keyword evidence="2" id="KW-0560">Oxidoreductase</keyword>
<organism evidence="5 6">
    <name type="scientific">Natronobacillus azotifigens</name>
    <dbReference type="NCBI Taxonomy" id="472978"/>
    <lineage>
        <taxon>Bacteria</taxon>
        <taxon>Bacillati</taxon>
        <taxon>Bacillota</taxon>
        <taxon>Bacilli</taxon>
        <taxon>Bacillales</taxon>
        <taxon>Bacillaceae</taxon>
        <taxon>Natronobacillus</taxon>
    </lineage>
</organism>
<dbReference type="RefSeq" id="WP_268780535.1">
    <property type="nucleotide sequence ID" value="NZ_JAPRAT010000022.1"/>
</dbReference>
<dbReference type="GO" id="GO:0000166">
    <property type="term" value="F:nucleotide binding"/>
    <property type="evidence" value="ECO:0007669"/>
    <property type="project" value="InterPro"/>
</dbReference>
<dbReference type="GO" id="GO:0016491">
    <property type="term" value="F:oxidoreductase activity"/>
    <property type="evidence" value="ECO:0007669"/>
    <property type="project" value="UniProtKB-KW"/>
</dbReference>
<dbReference type="SUPFAM" id="SSF55347">
    <property type="entry name" value="Glyceraldehyde-3-phosphate dehydrogenase-like, C-terminal domain"/>
    <property type="match status" value="1"/>
</dbReference>
<dbReference type="PANTHER" id="PTHR22604">
    <property type="entry name" value="OXIDOREDUCTASES"/>
    <property type="match status" value="1"/>
</dbReference>
<reference evidence="5" key="1">
    <citation type="submission" date="2022-11" db="EMBL/GenBank/DDBJ databases">
        <title>WGS of Natronobacillus azotifigens 24KS-1, an anaerobic diazotrophic haloalkaliphile from soda-rich habitats.</title>
        <authorList>
            <person name="Sorokin D.Y."/>
            <person name="Merkel A.Y."/>
        </authorList>
    </citation>
    <scope>NUCLEOTIDE SEQUENCE</scope>
    <source>
        <strain evidence="5">24KS-1</strain>
    </source>
</reference>
<evidence type="ECO:0000256" key="2">
    <source>
        <dbReference type="ARBA" id="ARBA00023002"/>
    </source>
</evidence>
<evidence type="ECO:0000313" key="5">
    <source>
        <dbReference type="EMBL" id="MCZ0703770.1"/>
    </source>
</evidence>
<dbReference type="EMBL" id="JAPRAT010000022">
    <property type="protein sequence ID" value="MCZ0703770.1"/>
    <property type="molecule type" value="Genomic_DNA"/>
</dbReference>
<dbReference type="InterPro" id="IPR036291">
    <property type="entry name" value="NAD(P)-bd_dom_sf"/>
</dbReference>
<accession>A0A9J6RDF8</accession>
<dbReference type="InterPro" id="IPR055170">
    <property type="entry name" value="GFO_IDH_MocA-like_dom"/>
</dbReference>
<dbReference type="Gene3D" id="3.40.50.720">
    <property type="entry name" value="NAD(P)-binding Rossmann-like Domain"/>
    <property type="match status" value="1"/>
</dbReference>
<dbReference type="InterPro" id="IPR050984">
    <property type="entry name" value="Gfo/Idh/MocA_domain"/>
</dbReference>
<dbReference type="Gene3D" id="3.30.360.10">
    <property type="entry name" value="Dihydrodipicolinate Reductase, domain 2"/>
    <property type="match status" value="1"/>
</dbReference>
<dbReference type="Pfam" id="PF01408">
    <property type="entry name" value="GFO_IDH_MocA"/>
    <property type="match status" value="1"/>
</dbReference>
<keyword evidence="6" id="KW-1185">Reference proteome</keyword>
<feature type="domain" description="Gfo/Idh/MocA-like oxidoreductase N-terminal" evidence="3">
    <location>
        <begin position="5"/>
        <end position="122"/>
    </location>
</feature>
<dbReference type="AlphaFoldDB" id="A0A9J6RDF8"/>
<dbReference type="Proteomes" id="UP001084197">
    <property type="component" value="Unassembled WGS sequence"/>
</dbReference>
<name>A0A9J6RDF8_9BACI</name>
<dbReference type="PANTHER" id="PTHR22604:SF105">
    <property type="entry name" value="TRANS-1,2-DIHYDROBENZENE-1,2-DIOL DEHYDROGENASE"/>
    <property type="match status" value="1"/>
</dbReference>
<comment type="similarity">
    <text evidence="1">Belongs to the Gfo/Idh/MocA family.</text>
</comment>
<dbReference type="SUPFAM" id="SSF51735">
    <property type="entry name" value="NAD(P)-binding Rossmann-fold domains"/>
    <property type="match status" value="1"/>
</dbReference>
<feature type="domain" description="GFO/IDH/MocA-like oxidoreductase" evidence="4">
    <location>
        <begin position="132"/>
        <end position="248"/>
    </location>
</feature>
<dbReference type="InterPro" id="IPR000683">
    <property type="entry name" value="Gfo/Idh/MocA-like_OxRdtase_N"/>
</dbReference>
<protein>
    <submittedName>
        <fullName evidence="5">Gfo/Idh/MocA family oxidoreductase</fullName>
    </submittedName>
</protein>
<dbReference type="Pfam" id="PF22725">
    <property type="entry name" value="GFO_IDH_MocA_C3"/>
    <property type="match status" value="1"/>
</dbReference>
<comment type="caution">
    <text evidence="5">The sequence shown here is derived from an EMBL/GenBank/DDBJ whole genome shotgun (WGS) entry which is preliminary data.</text>
</comment>
<evidence type="ECO:0000259" key="4">
    <source>
        <dbReference type="Pfam" id="PF22725"/>
    </source>
</evidence>
<evidence type="ECO:0000259" key="3">
    <source>
        <dbReference type="Pfam" id="PF01408"/>
    </source>
</evidence>
<evidence type="ECO:0000313" key="6">
    <source>
        <dbReference type="Proteomes" id="UP001084197"/>
    </source>
</evidence>
<gene>
    <name evidence="5" type="ORF">OWO01_11110</name>
</gene>
<proteinExistence type="inferred from homology"/>
<evidence type="ECO:0000256" key="1">
    <source>
        <dbReference type="ARBA" id="ARBA00010928"/>
    </source>
</evidence>
<sequence length="329" mass="37161">MTQVRWGIMSTAGIAQFELIPAFQRATNAEVVAISSLSGKAQEVAEQFHIAKAYDSYTEMLNDSEIDAVYIPLPNHLHKEWVIKAAEQKKHILCEKPAALTEADIKDMEQACAENNVIFMEAYMYHFHPQHHRVRELIKDNEIGEVKLFKGSFSFHLTDRKTNIRLDKDLGGGSLYDVGCYNIHAMRNILQMEPIAVTTHAKIDPEYQVETSSVTYCEFEKDISAVLDSSFDVAWRDEYEVIGTEGRIIVPHAYRPDLGGGGGVIIIDKGNIRRTETVVTDQYRDQVENISFAIINNTEPLIDFDNTRNNTKVIEACLQSIETGGKVYL</sequence>